<evidence type="ECO:0000256" key="6">
    <source>
        <dbReference type="ARBA" id="ARBA00023242"/>
    </source>
</evidence>
<evidence type="ECO:0000256" key="2">
    <source>
        <dbReference type="ARBA" id="ARBA00008767"/>
    </source>
</evidence>
<organism evidence="9 10">
    <name type="scientific">Helicostylum pulchrum</name>
    <dbReference type="NCBI Taxonomy" id="562976"/>
    <lineage>
        <taxon>Eukaryota</taxon>
        <taxon>Fungi</taxon>
        <taxon>Fungi incertae sedis</taxon>
        <taxon>Mucoromycota</taxon>
        <taxon>Mucoromycotina</taxon>
        <taxon>Mucoromycetes</taxon>
        <taxon>Mucorales</taxon>
        <taxon>Mucorineae</taxon>
        <taxon>Mucoraceae</taxon>
        <taxon>Helicostylum</taxon>
    </lineage>
</organism>
<dbReference type="Pfam" id="PF07524">
    <property type="entry name" value="Bromo_TP"/>
    <property type="match status" value="1"/>
</dbReference>
<dbReference type="InterPro" id="IPR037818">
    <property type="entry name" value="TAF8"/>
</dbReference>
<reference evidence="9 10" key="1">
    <citation type="submission" date="2024-04" db="EMBL/GenBank/DDBJ databases">
        <title>genome sequences of Mucor flavus KT1a and Helicostylum pulchrum KT1b strains isolation_sourced from the surface of a dry-aged beef.</title>
        <authorList>
            <person name="Toyotome T."/>
            <person name="Hosono M."/>
            <person name="Torimaru M."/>
            <person name="Fukuda K."/>
            <person name="Mikami N."/>
        </authorList>
    </citation>
    <scope>NUCLEOTIDE SEQUENCE [LARGE SCALE GENOMIC DNA]</scope>
    <source>
        <strain evidence="9 10">KT1b</strain>
    </source>
</reference>
<evidence type="ECO:0000256" key="5">
    <source>
        <dbReference type="ARBA" id="ARBA00023163"/>
    </source>
</evidence>
<evidence type="ECO:0000256" key="4">
    <source>
        <dbReference type="ARBA" id="ARBA00023015"/>
    </source>
</evidence>
<keyword evidence="6" id="KW-0539">Nucleus</keyword>
<comment type="similarity">
    <text evidence="2">Belongs to the TAF8 family.</text>
</comment>
<feature type="compositionally biased region" description="Acidic residues" evidence="7">
    <location>
        <begin position="127"/>
        <end position="139"/>
    </location>
</feature>
<comment type="caution">
    <text evidence="9">The sequence shown here is derived from an EMBL/GenBank/DDBJ whole genome shotgun (WGS) entry which is preliminary data.</text>
</comment>
<dbReference type="InterPro" id="IPR009072">
    <property type="entry name" value="Histone-fold"/>
</dbReference>
<feature type="region of interest" description="Disordered" evidence="7">
    <location>
        <begin position="119"/>
        <end position="156"/>
    </location>
</feature>
<dbReference type="CDD" id="cd08049">
    <property type="entry name" value="TAF8"/>
    <property type="match status" value="1"/>
</dbReference>
<dbReference type="Pfam" id="PF10406">
    <property type="entry name" value="TAF8_C"/>
    <property type="match status" value="1"/>
</dbReference>
<comment type="subcellular location">
    <subcellularLocation>
        <location evidence="1">Nucleus</location>
    </subcellularLocation>
</comment>
<name>A0ABP9XWR0_9FUNG</name>
<evidence type="ECO:0000256" key="3">
    <source>
        <dbReference type="ARBA" id="ARBA00017307"/>
    </source>
</evidence>
<dbReference type="EMBL" id="BAABUJ010000012">
    <property type="protein sequence ID" value="GAA5799209.1"/>
    <property type="molecule type" value="Genomic_DNA"/>
</dbReference>
<keyword evidence="4" id="KW-0805">Transcription regulation</keyword>
<evidence type="ECO:0000313" key="10">
    <source>
        <dbReference type="Proteomes" id="UP001476247"/>
    </source>
</evidence>
<gene>
    <name evidence="9" type="ORF">HPULCUR_004619</name>
</gene>
<dbReference type="SMART" id="SM00576">
    <property type="entry name" value="BTP"/>
    <property type="match status" value="1"/>
</dbReference>
<dbReference type="Proteomes" id="UP001476247">
    <property type="component" value="Unassembled WGS sequence"/>
</dbReference>
<feature type="region of interest" description="Disordered" evidence="7">
    <location>
        <begin position="238"/>
        <end position="281"/>
    </location>
</feature>
<keyword evidence="5" id="KW-0804">Transcription</keyword>
<accession>A0ABP9XWR0</accession>
<dbReference type="SUPFAM" id="SSF47113">
    <property type="entry name" value="Histone-fold"/>
    <property type="match status" value="1"/>
</dbReference>
<dbReference type="InterPro" id="IPR006565">
    <property type="entry name" value="BTP"/>
</dbReference>
<evidence type="ECO:0000259" key="8">
    <source>
        <dbReference type="SMART" id="SM00576"/>
    </source>
</evidence>
<keyword evidence="10" id="KW-1185">Reference proteome</keyword>
<dbReference type="Gene3D" id="1.10.20.10">
    <property type="entry name" value="Histone, subunit A"/>
    <property type="match status" value="1"/>
</dbReference>
<evidence type="ECO:0000256" key="1">
    <source>
        <dbReference type="ARBA" id="ARBA00004123"/>
    </source>
</evidence>
<dbReference type="PANTHER" id="PTHR46469">
    <property type="entry name" value="TRANSCRIPTION INITIATION FACTOR TFIID SUBUNIT 8"/>
    <property type="match status" value="1"/>
</dbReference>
<evidence type="ECO:0000313" key="9">
    <source>
        <dbReference type="EMBL" id="GAA5799209.1"/>
    </source>
</evidence>
<dbReference type="InterPro" id="IPR019473">
    <property type="entry name" value="TFIID_su8_C"/>
</dbReference>
<protein>
    <recommendedName>
        <fullName evidence="3">Transcription initiation factor TFIID subunit 8</fullName>
    </recommendedName>
</protein>
<proteinExistence type="inferred from homology"/>
<feature type="compositionally biased region" description="Acidic residues" evidence="7">
    <location>
        <begin position="264"/>
        <end position="281"/>
    </location>
</feature>
<dbReference type="PANTHER" id="PTHR46469:SF1">
    <property type="entry name" value="TRANSCRIPTION INITIATION FACTOR TFIID SUBUNIT 8"/>
    <property type="match status" value="1"/>
</dbReference>
<feature type="domain" description="Bromodomain associated" evidence="8">
    <location>
        <begin position="9"/>
        <end position="85"/>
    </location>
</feature>
<evidence type="ECO:0000256" key="7">
    <source>
        <dbReference type="SAM" id="MobiDB-lite"/>
    </source>
</evidence>
<sequence>MSTKRSSSDVFTSEANEKVVAIIAKETGFQGIQPQAMESLSNILGSYIEKMLTSAHLFAELGNRAKPNIHDITRSLENVGIQINTFQEYLATHINDNETVTKTSKYFKTAKSNKSTLEQIPEFLPSENEESDEEDEDTENGVPTYVPPHLPSFPSKHSFRQTPIYIQRPDDPQKVRELNSEQSRTVEENLKKLMSAENQLLRQANVESATALLSTTKGNNIMMPIVNYEGFIQRRKRSKISGTTLNVEGSDELKKGNKKSNNNDGEEDELEAAAEAAEEFE</sequence>